<comment type="subcellular location">
    <subcellularLocation>
        <location evidence="1">Cell membrane</location>
        <topology evidence="1">Multi-pass membrane protein</topology>
    </subcellularLocation>
</comment>
<feature type="transmembrane region" description="Helical" evidence="6">
    <location>
        <begin position="218"/>
        <end position="238"/>
    </location>
</feature>
<evidence type="ECO:0000313" key="8">
    <source>
        <dbReference type="Proteomes" id="UP001597373"/>
    </source>
</evidence>
<evidence type="ECO:0000256" key="2">
    <source>
        <dbReference type="ARBA" id="ARBA00022475"/>
    </source>
</evidence>
<gene>
    <name evidence="7" type="ORF">ACFSMZ_12355</name>
</gene>
<dbReference type="RefSeq" id="WP_345097633.1">
    <property type="nucleotide sequence ID" value="NZ_BAABGS010000007.1"/>
</dbReference>
<dbReference type="InterPro" id="IPR017039">
    <property type="entry name" value="Virul_fac_BrkB"/>
</dbReference>
<dbReference type="PANTHER" id="PTHR30213:SF0">
    <property type="entry name" value="UPF0761 MEMBRANE PROTEIN YIHY"/>
    <property type="match status" value="1"/>
</dbReference>
<dbReference type="PANTHER" id="PTHR30213">
    <property type="entry name" value="INNER MEMBRANE PROTEIN YHJD"/>
    <property type="match status" value="1"/>
</dbReference>
<dbReference type="Pfam" id="PF03631">
    <property type="entry name" value="Virul_fac_BrkB"/>
    <property type="match status" value="1"/>
</dbReference>
<evidence type="ECO:0000256" key="6">
    <source>
        <dbReference type="SAM" id="Phobius"/>
    </source>
</evidence>
<feature type="transmembrane region" description="Helical" evidence="6">
    <location>
        <begin position="250"/>
        <end position="272"/>
    </location>
</feature>
<evidence type="ECO:0000256" key="4">
    <source>
        <dbReference type="ARBA" id="ARBA00022989"/>
    </source>
</evidence>
<feature type="transmembrane region" description="Helical" evidence="6">
    <location>
        <begin position="99"/>
        <end position="118"/>
    </location>
</feature>
<keyword evidence="4 6" id="KW-1133">Transmembrane helix</keyword>
<dbReference type="PIRSF" id="PIRSF035875">
    <property type="entry name" value="RNase_BN"/>
    <property type="match status" value="1"/>
</dbReference>
<protein>
    <submittedName>
        <fullName evidence="7">YihY/virulence factor BrkB family protein</fullName>
    </submittedName>
</protein>
<evidence type="ECO:0000256" key="1">
    <source>
        <dbReference type="ARBA" id="ARBA00004651"/>
    </source>
</evidence>
<feature type="transmembrane region" description="Helical" evidence="6">
    <location>
        <begin position="37"/>
        <end position="61"/>
    </location>
</feature>
<keyword evidence="3 6" id="KW-0812">Transmembrane</keyword>
<dbReference type="NCBIfam" id="TIGR00765">
    <property type="entry name" value="yihY_not_rbn"/>
    <property type="match status" value="1"/>
</dbReference>
<feature type="transmembrane region" description="Helical" evidence="6">
    <location>
        <begin position="139"/>
        <end position="165"/>
    </location>
</feature>
<keyword evidence="2" id="KW-1003">Cell membrane</keyword>
<keyword evidence="5 6" id="KW-0472">Membrane</keyword>
<comment type="caution">
    <text evidence="7">The sequence shown here is derived from an EMBL/GenBank/DDBJ whole genome shotgun (WGS) entry which is preliminary data.</text>
</comment>
<reference evidence="8" key="1">
    <citation type="journal article" date="2019" name="Int. J. Syst. Evol. Microbiol.">
        <title>The Global Catalogue of Microorganisms (GCM) 10K type strain sequencing project: providing services to taxonomists for standard genome sequencing and annotation.</title>
        <authorList>
            <consortium name="The Broad Institute Genomics Platform"/>
            <consortium name="The Broad Institute Genome Sequencing Center for Infectious Disease"/>
            <person name="Wu L."/>
            <person name="Ma J."/>
        </authorList>
    </citation>
    <scope>NUCLEOTIDE SEQUENCE [LARGE SCALE GENOMIC DNA]</scope>
    <source>
        <strain evidence="8">KCTC 23707</strain>
    </source>
</reference>
<dbReference type="EMBL" id="JBHUIR010000046">
    <property type="protein sequence ID" value="MFD2260552.1"/>
    <property type="molecule type" value="Genomic_DNA"/>
</dbReference>
<accession>A0ABW5DHJ8</accession>
<organism evidence="7 8">
    <name type="scientific">Chelativorans composti</name>
    <dbReference type="NCBI Taxonomy" id="768533"/>
    <lineage>
        <taxon>Bacteria</taxon>
        <taxon>Pseudomonadati</taxon>
        <taxon>Pseudomonadota</taxon>
        <taxon>Alphaproteobacteria</taxon>
        <taxon>Hyphomicrobiales</taxon>
        <taxon>Phyllobacteriaceae</taxon>
        <taxon>Chelativorans</taxon>
    </lineage>
</organism>
<keyword evidence="8" id="KW-1185">Reference proteome</keyword>
<dbReference type="Proteomes" id="UP001597373">
    <property type="component" value="Unassembled WGS sequence"/>
</dbReference>
<proteinExistence type="predicted"/>
<evidence type="ECO:0000313" key="7">
    <source>
        <dbReference type="EMBL" id="MFD2260552.1"/>
    </source>
</evidence>
<sequence length="291" mass="31979">MEQGRKGGSTLDALRRILGDAFGHFNNDDGWAMASHLAISAIMALFPFLIFATALASYLGADRYAETVVDLIFQTWPDVVAEPIAREVHNVLGVRRGDVLTFGVLVAAFFASNGVEALRTSLNRAYRMTERRSMIRLRFQSLGFVLVATLGFTAVSLLLVVAPVAAGIAVSYLDWLRPYMGKITLWRYVIAITILVLSLFAVHLWLPAGKRTVMEILPGLLFTLVGWLIGSSLFAAYLSRFSSYASTYAGLASIMIAVVFLYIVSAIFILGAEINAAIMRYRNIAARRGLR</sequence>
<name>A0ABW5DHJ8_9HYPH</name>
<evidence type="ECO:0000256" key="3">
    <source>
        <dbReference type="ARBA" id="ARBA00022692"/>
    </source>
</evidence>
<feature type="transmembrane region" description="Helical" evidence="6">
    <location>
        <begin position="185"/>
        <end position="206"/>
    </location>
</feature>
<evidence type="ECO:0000256" key="5">
    <source>
        <dbReference type="ARBA" id="ARBA00023136"/>
    </source>
</evidence>